<organism evidence="1 2">
    <name type="scientific">Hymenobacter gummosus</name>
    <dbReference type="NCBI Taxonomy" id="1776032"/>
    <lineage>
        <taxon>Bacteria</taxon>
        <taxon>Pseudomonadati</taxon>
        <taxon>Bacteroidota</taxon>
        <taxon>Cytophagia</taxon>
        <taxon>Cytophagales</taxon>
        <taxon>Hymenobacteraceae</taxon>
        <taxon>Hymenobacter</taxon>
    </lineage>
</organism>
<dbReference type="RefSeq" id="WP_126692037.1">
    <property type="nucleotide sequence ID" value="NZ_RXOF01000002.1"/>
</dbReference>
<name>A0A3S0H7M2_9BACT</name>
<dbReference type="EMBL" id="RXOF01000002">
    <property type="protein sequence ID" value="RTQ52382.1"/>
    <property type="molecule type" value="Genomic_DNA"/>
</dbReference>
<accession>A0A3S0H7M2</accession>
<sequence>MSDEELEQSLARAHQAIDIIRNIIRPYSEPFSPEERAGLRRLLAQPGPRLVGPPAPDSDLGRLYAQVRQLHAQMEGVGELAAVQQQMADLLLDVYAALLAQVSQRYGVPLPVQQSVALLLAN</sequence>
<comment type="caution">
    <text evidence="1">The sequence shown here is derived from an EMBL/GenBank/DDBJ whole genome shotgun (WGS) entry which is preliminary data.</text>
</comment>
<keyword evidence="2" id="KW-1185">Reference proteome</keyword>
<protein>
    <submittedName>
        <fullName evidence="1">Uncharacterized protein</fullName>
    </submittedName>
</protein>
<reference evidence="1 2" key="1">
    <citation type="submission" date="2018-12" db="EMBL/GenBank/DDBJ databases">
        <title>Hymenobacter gummosus sp. nov., isolated from a spring.</title>
        <authorList>
            <person name="Nie L."/>
        </authorList>
    </citation>
    <scope>NUCLEOTIDE SEQUENCE [LARGE SCALE GENOMIC DNA]</scope>
    <source>
        <strain evidence="1 2">KCTC 52166</strain>
    </source>
</reference>
<evidence type="ECO:0000313" key="1">
    <source>
        <dbReference type="EMBL" id="RTQ52382.1"/>
    </source>
</evidence>
<proteinExistence type="predicted"/>
<dbReference type="AlphaFoldDB" id="A0A3S0H7M2"/>
<dbReference type="OrthoDB" id="10014960at2"/>
<evidence type="ECO:0000313" key="2">
    <source>
        <dbReference type="Proteomes" id="UP000282184"/>
    </source>
</evidence>
<gene>
    <name evidence="1" type="ORF">EJV47_05040</name>
</gene>
<dbReference type="Proteomes" id="UP000282184">
    <property type="component" value="Unassembled WGS sequence"/>
</dbReference>